<evidence type="ECO:0000259" key="3">
    <source>
        <dbReference type="Pfam" id="PF04235"/>
    </source>
</evidence>
<evidence type="ECO:0000313" key="5">
    <source>
        <dbReference type="EMBL" id="MCI3238305.1"/>
    </source>
</evidence>
<sequence length="415" mass="43510">MTHDASPAASSTASPESQARPPAPRTAARLVGVDLARGLAVFGMYSAHVGPDVTVGGPVGFLLETARGRSSALFALLAGFSLVIITGRPRPRTGRAGRQAVVRIVIRAVVLLPLGYALTALDTEVDVILSFYGLLFLAVLPLYRLRASTLALLAATGALVLPQLLYTTKSIEEGTWADAVVAHDPLARLTGTDGVVELLFTGEYPVVTWVPFLLAGMAVARLDLGRPGLRARLALTGAALAVLGYGGSWLALHLAPHALTTIASATDGGSASSAWWSDAVGEPYDVTPLSWLLVAAPHSQTTFSILGNTGVALAVVAGCLTVADRAPRLTRLASPVSAVGRMALTVYVLHIVALWLLVDVRYVAVVDADTMSALPVLLAFVAAAMLLATVWSHFFRRGPLEQLLHLATRPARYTP</sequence>
<feature type="domain" description="DUF418" evidence="3">
    <location>
        <begin position="293"/>
        <end position="408"/>
    </location>
</feature>
<reference evidence="5" key="1">
    <citation type="submission" date="2022-03" db="EMBL/GenBank/DDBJ databases">
        <title>Streptomyces 7R015 and 7R016 isolated from Barleria lupulina in Thailand.</title>
        <authorList>
            <person name="Kanchanasin P."/>
            <person name="Phongsopitanun W."/>
            <person name="Tanasupawat S."/>
        </authorList>
    </citation>
    <scope>NUCLEOTIDE SEQUENCE</scope>
    <source>
        <strain evidence="5">7R016</strain>
    </source>
</reference>
<keyword evidence="2" id="KW-0812">Transmembrane</keyword>
<evidence type="ECO:0000256" key="2">
    <source>
        <dbReference type="SAM" id="Phobius"/>
    </source>
</evidence>
<feature type="transmembrane region" description="Helical" evidence="2">
    <location>
        <begin position="127"/>
        <end position="143"/>
    </location>
</feature>
<feature type="transmembrane region" description="Helical" evidence="2">
    <location>
        <begin position="344"/>
        <end position="364"/>
    </location>
</feature>
<gene>
    <name evidence="5" type="ORF">MQN93_01065</name>
</gene>
<dbReference type="PANTHER" id="PTHR30590:SF2">
    <property type="entry name" value="INNER MEMBRANE PROTEIN"/>
    <property type="match status" value="1"/>
</dbReference>
<feature type="transmembrane region" description="Helical" evidence="2">
    <location>
        <begin position="303"/>
        <end position="323"/>
    </location>
</feature>
<dbReference type="InterPro" id="IPR052529">
    <property type="entry name" value="Bact_Transport_Assoc"/>
</dbReference>
<keyword evidence="2" id="KW-1133">Transmembrane helix</keyword>
<accession>A0ABS9X8A7</accession>
<protein>
    <submittedName>
        <fullName evidence="5">DUF418 domain-containing protein</fullName>
    </submittedName>
</protein>
<feature type="transmembrane region" description="Helical" evidence="2">
    <location>
        <begin position="231"/>
        <end position="252"/>
    </location>
</feature>
<dbReference type="Pfam" id="PF07786">
    <property type="entry name" value="HGSNAT_cat"/>
    <property type="match status" value="1"/>
</dbReference>
<dbReference type="InterPro" id="IPR012429">
    <property type="entry name" value="HGSNAT_cat"/>
</dbReference>
<dbReference type="InterPro" id="IPR007349">
    <property type="entry name" value="DUF418"/>
</dbReference>
<name>A0ABS9X8A7_9ACTN</name>
<dbReference type="EMBL" id="JALDAX010000001">
    <property type="protein sequence ID" value="MCI3238305.1"/>
    <property type="molecule type" value="Genomic_DNA"/>
</dbReference>
<feature type="transmembrane region" description="Helical" evidence="2">
    <location>
        <begin position="206"/>
        <end position="224"/>
    </location>
</feature>
<feature type="region of interest" description="Disordered" evidence="1">
    <location>
        <begin position="1"/>
        <end position="24"/>
    </location>
</feature>
<organism evidence="5 6">
    <name type="scientific">Streptomyces spinosisporus</name>
    <dbReference type="NCBI Taxonomy" id="2927582"/>
    <lineage>
        <taxon>Bacteria</taxon>
        <taxon>Bacillati</taxon>
        <taxon>Actinomycetota</taxon>
        <taxon>Actinomycetes</taxon>
        <taxon>Kitasatosporales</taxon>
        <taxon>Streptomycetaceae</taxon>
        <taxon>Streptomyces</taxon>
    </lineage>
</organism>
<comment type="caution">
    <text evidence="5">The sequence shown here is derived from an EMBL/GenBank/DDBJ whole genome shotgun (WGS) entry which is preliminary data.</text>
</comment>
<feature type="transmembrane region" description="Helical" evidence="2">
    <location>
        <begin position="100"/>
        <end position="121"/>
    </location>
</feature>
<dbReference type="Proteomes" id="UP001165270">
    <property type="component" value="Unassembled WGS sequence"/>
</dbReference>
<dbReference type="PANTHER" id="PTHR30590">
    <property type="entry name" value="INNER MEMBRANE PROTEIN"/>
    <property type="match status" value="1"/>
</dbReference>
<feature type="domain" description="Heparan-alpha-glucosaminide N-acetyltransferase catalytic" evidence="4">
    <location>
        <begin position="29"/>
        <end position="226"/>
    </location>
</feature>
<proteinExistence type="predicted"/>
<dbReference type="RefSeq" id="WP_242707892.1">
    <property type="nucleotide sequence ID" value="NZ_JALDAX010000001.1"/>
</dbReference>
<feature type="transmembrane region" description="Helical" evidence="2">
    <location>
        <begin position="376"/>
        <end position="395"/>
    </location>
</feature>
<feature type="transmembrane region" description="Helical" evidence="2">
    <location>
        <begin position="150"/>
        <end position="166"/>
    </location>
</feature>
<keyword evidence="6" id="KW-1185">Reference proteome</keyword>
<evidence type="ECO:0000256" key="1">
    <source>
        <dbReference type="SAM" id="MobiDB-lite"/>
    </source>
</evidence>
<evidence type="ECO:0000313" key="6">
    <source>
        <dbReference type="Proteomes" id="UP001165270"/>
    </source>
</evidence>
<dbReference type="Pfam" id="PF04235">
    <property type="entry name" value="DUF418"/>
    <property type="match status" value="1"/>
</dbReference>
<keyword evidence="2" id="KW-0472">Membrane</keyword>
<evidence type="ECO:0000259" key="4">
    <source>
        <dbReference type="Pfam" id="PF07786"/>
    </source>
</evidence>
<feature type="transmembrane region" description="Helical" evidence="2">
    <location>
        <begin position="71"/>
        <end position="88"/>
    </location>
</feature>